<gene>
    <name evidence="3" type="ORF">GSPATT00011408001</name>
</gene>
<name>A0CYE1_PARTE</name>
<protein>
    <recommendedName>
        <fullName evidence="2">Peptidase C51 domain-containing protein</fullName>
    </recommendedName>
</protein>
<feature type="domain" description="Peptidase C51" evidence="2">
    <location>
        <begin position="86"/>
        <end position="232"/>
    </location>
</feature>
<dbReference type="InterPro" id="IPR007921">
    <property type="entry name" value="CHAP_dom"/>
</dbReference>
<reference evidence="3 4" key="1">
    <citation type="journal article" date="2006" name="Nature">
        <title>Global trends of whole-genome duplications revealed by the ciliate Paramecium tetraurelia.</title>
        <authorList>
            <consortium name="Genoscope"/>
            <person name="Aury J.-M."/>
            <person name="Jaillon O."/>
            <person name="Duret L."/>
            <person name="Noel B."/>
            <person name="Jubin C."/>
            <person name="Porcel B.M."/>
            <person name="Segurens B."/>
            <person name="Daubin V."/>
            <person name="Anthouard V."/>
            <person name="Aiach N."/>
            <person name="Arnaiz O."/>
            <person name="Billaut A."/>
            <person name="Beisson J."/>
            <person name="Blanc I."/>
            <person name="Bouhouche K."/>
            <person name="Camara F."/>
            <person name="Duharcourt S."/>
            <person name="Guigo R."/>
            <person name="Gogendeau D."/>
            <person name="Katinka M."/>
            <person name="Keller A.-M."/>
            <person name="Kissmehl R."/>
            <person name="Klotz C."/>
            <person name="Koll F."/>
            <person name="Le Moue A."/>
            <person name="Lepere C."/>
            <person name="Malinsky S."/>
            <person name="Nowacki M."/>
            <person name="Nowak J.K."/>
            <person name="Plattner H."/>
            <person name="Poulain J."/>
            <person name="Ruiz F."/>
            <person name="Serrano V."/>
            <person name="Zagulski M."/>
            <person name="Dessen P."/>
            <person name="Betermier M."/>
            <person name="Weissenbach J."/>
            <person name="Scarpelli C."/>
            <person name="Schachter V."/>
            <person name="Sperling L."/>
            <person name="Meyer E."/>
            <person name="Cohen J."/>
            <person name="Wincker P."/>
        </authorList>
    </citation>
    <scope>NUCLEOTIDE SEQUENCE [LARGE SCALE GENOMIC DNA]</scope>
    <source>
        <strain evidence="3 4">Stock d4-2</strain>
    </source>
</reference>
<organism evidence="3 4">
    <name type="scientific">Paramecium tetraurelia</name>
    <dbReference type="NCBI Taxonomy" id="5888"/>
    <lineage>
        <taxon>Eukaryota</taxon>
        <taxon>Sar</taxon>
        <taxon>Alveolata</taxon>
        <taxon>Ciliophora</taxon>
        <taxon>Intramacronucleata</taxon>
        <taxon>Oligohymenophorea</taxon>
        <taxon>Peniculida</taxon>
        <taxon>Parameciidae</taxon>
        <taxon>Paramecium</taxon>
    </lineage>
</organism>
<keyword evidence="1" id="KW-0732">Signal</keyword>
<dbReference type="PANTHER" id="PTHR30094">
    <property type="entry name" value="BIFUNCTIONAL GLUTATHIONYLSPERMIDINE SYNTHETASE/AMIDASE-RELATED"/>
    <property type="match status" value="1"/>
</dbReference>
<dbReference type="RefSeq" id="XP_001443205.1">
    <property type="nucleotide sequence ID" value="XM_001443168.1"/>
</dbReference>
<feature type="signal peptide" evidence="1">
    <location>
        <begin position="1"/>
        <end position="19"/>
    </location>
</feature>
<sequence length="265" mass="30677">MIIYNTNLMIFLLLTLSAALKLDCKDQCDGDHYCYLGQCYSCSYFRKQWEAKIPDFGVLIGKGNGVPAYSCQNDTQHLHELEHFLQPNETGFNQTVFIGMKYRYFKPRYQCVHFARYYWIQKFGSAFPGIDTADEIFDLTYAIDYKNGKYRNLTKFYNGMSTSIRAGDLLIWNKSYPYYPYGHVAVVLDVQLGAEEPYITIGEENYDDIWDSNQYARKLKASTSNFGLVYVINEREITGLSPQEKCKDYNGSANDVIVGWVRLND</sequence>
<evidence type="ECO:0000259" key="2">
    <source>
        <dbReference type="PROSITE" id="PS50911"/>
    </source>
</evidence>
<dbReference type="eggNOG" id="ENOG502S3AK">
    <property type="taxonomic scope" value="Eukaryota"/>
</dbReference>
<dbReference type="Gene3D" id="3.90.1720.10">
    <property type="entry name" value="endopeptidase domain like (from Nostoc punctiforme)"/>
    <property type="match status" value="1"/>
</dbReference>
<dbReference type="HOGENOM" id="CLU_086850_0_0_1"/>
<dbReference type="InterPro" id="IPR051705">
    <property type="entry name" value="Gsp_Synthetase/Amidase"/>
</dbReference>
<dbReference type="OrthoDB" id="299748at2759"/>
<evidence type="ECO:0000313" key="4">
    <source>
        <dbReference type="Proteomes" id="UP000000600"/>
    </source>
</evidence>
<dbReference type="PANTHER" id="PTHR30094:SF0">
    <property type="entry name" value="BIFUNCTIONAL GLUTATHIONYLSPERMIDINE SYNTHETASE_AMIDASE-RELATED"/>
    <property type="match status" value="1"/>
</dbReference>
<evidence type="ECO:0000256" key="1">
    <source>
        <dbReference type="SAM" id="SignalP"/>
    </source>
</evidence>
<dbReference type="SUPFAM" id="SSF54001">
    <property type="entry name" value="Cysteine proteinases"/>
    <property type="match status" value="1"/>
</dbReference>
<dbReference type="AlphaFoldDB" id="A0CYE1"/>
<keyword evidence="4" id="KW-1185">Reference proteome</keyword>
<feature type="chain" id="PRO_5002623427" description="Peptidase C51 domain-containing protein" evidence="1">
    <location>
        <begin position="20"/>
        <end position="265"/>
    </location>
</feature>
<proteinExistence type="predicted"/>
<dbReference type="Pfam" id="PF05257">
    <property type="entry name" value="CHAP"/>
    <property type="match status" value="1"/>
</dbReference>
<dbReference type="GO" id="GO:0016874">
    <property type="term" value="F:ligase activity"/>
    <property type="evidence" value="ECO:0000318"/>
    <property type="project" value="GO_Central"/>
</dbReference>
<dbReference type="Proteomes" id="UP000000600">
    <property type="component" value="Unassembled WGS sequence"/>
</dbReference>
<dbReference type="InterPro" id="IPR038765">
    <property type="entry name" value="Papain-like_cys_pep_sf"/>
</dbReference>
<dbReference type="OMA" id="NCNDSYV"/>
<accession>A0CYE1</accession>
<dbReference type="InParanoid" id="A0CYE1"/>
<evidence type="ECO:0000313" key="3">
    <source>
        <dbReference type="EMBL" id="CAK75808.1"/>
    </source>
</evidence>
<dbReference type="GeneID" id="5028990"/>
<dbReference type="PROSITE" id="PS50911">
    <property type="entry name" value="CHAP"/>
    <property type="match status" value="1"/>
</dbReference>
<dbReference type="KEGG" id="ptm:GSPATT00011408001"/>
<dbReference type="EMBL" id="CT868219">
    <property type="protein sequence ID" value="CAK75808.1"/>
    <property type="molecule type" value="Genomic_DNA"/>
</dbReference>